<comment type="caution">
    <text evidence="2">The sequence shown here is derived from an EMBL/GenBank/DDBJ whole genome shotgun (WGS) entry which is preliminary data.</text>
</comment>
<reference evidence="2 3" key="1">
    <citation type="journal article" date="2014" name="Genome Biol. Evol.">
        <title>The secreted proteins of Achlya hypogyna and Thraustotheca clavata identify the ancestral oomycete secretome and reveal gene acquisitions by horizontal gene transfer.</title>
        <authorList>
            <person name="Misner I."/>
            <person name="Blouin N."/>
            <person name="Leonard G."/>
            <person name="Richards T.A."/>
            <person name="Lane C.E."/>
        </authorList>
    </citation>
    <scope>NUCLEOTIDE SEQUENCE [LARGE SCALE GENOMIC DNA]</scope>
    <source>
        <strain evidence="2 3">ATCC 34112</strain>
    </source>
</reference>
<name>A0A1V9ZVD4_9STRA</name>
<sequence>MDRILTDWQRRDDLEALQLLLRRMVQDINRFSDEARNRLATLNQKLVMLERNIK</sequence>
<keyword evidence="3" id="KW-1185">Reference proteome</keyword>
<evidence type="ECO:0000313" key="3">
    <source>
        <dbReference type="Proteomes" id="UP000243217"/>
    </source>
</evidence>
<dbReference type="AlphaFoldDB" id="A0A1V9ZVD4"/>
<dbReference type="Proteomes" id="UP000243217">
    <property type="component" value="Unassembled WGS sequence"/>
</dbReference>
<accession>A0A1V9ZVD4</accession>
<dbReference type="OrthoDB" id="1883432at2759"/>
<gene>
    <name evidence="2" type="ORF">THRCLA_21555</name>
</gene>
<evidence type="ECO:0000313" key="2">
    <source>
        <dbReference type="EMBL" id="OQS01955.1"/>
    </source>
</evidence>
<evidence type="ECO:0000256" key="1">
    <source>
        <dbReference type="SAM" id="Coils"/>
    </source>
</evidence>
<protein>
    <submittedName>
        <fullName evidence="2">Uncharacterized protein</fullName>
    </submittedName>
</protein>
<feature type="coiled-coil region" evidence="1">
    <location>
        <begin position="14"/>
        <end position="52"/>
    </location>
</feature>
<organism evidence="2 3">
    <name type="scientific">Thraustotheca clavata</name>
    <dbReference type="NCBI Taxonomy" id="74557"/>
    <lineage>
        <taxon>Eukaryota</taxon>
        <taxon>Sar</taxon>
        <taxon>Stramenopiles</taxon>
        <taxon>Oomycota</taxon>
        <taxon>Saprolegniomycetes</taxon>
        <taxon>Saprolegniales</taxon>
        <taxon>Achlyaceae</taxon>
        <taxon>Thraustotheca</taxon>
    </lineage>
</organism>
<dbReference type="EMBL" id="JNBS01001324">
    <property type="protein sequence ID" value="OQS01955.1"/>
    <property type="molecule type" value="Genomic_DNA"/>
</dbReference>
<keyword evidence="1" id="KW-0175">Coiled coil</keyword>
<proteinExistence type="predicted"/>
<dbReference type="Gene3D" id="1.20.5.110">
    <property type="match status" value="1"/>
</dbReference>